<reference evidence="1 2" key="1">
    <citation type="submission" date="2021-04" db="EMBL/GenBank/DDBJ databases">
        <authorList>
            <person name="Ivanova A."/>
        </authorList>
    </citation>
    <scope>NUCLEOTIDE SEQUENCE [LARGE SCALE GENOMIC DNA]</scope>
    <source>
        <strain evidence="1 2">G18</strain>
    </source>
</reference>
<dbReference type="SUPFAM" id="SSF51735">
    <property type="entry name" value="NAD(P)-binding Rossmann-fold domains"/>
    <property type="match status" value="1"/>
</dbReference>
<dbReference type="Gene3D" id="3.90.180.10">
    <property type="entry name" value="Medium-chain alcohol dehydrogenases, catalytic domain"/>
    <property type="match status" value="1"/>
</dbReference>
<name>A0ABS5C1Q0_9BACT</name>
<dbReference type="PANTHER" id="PTHR11695:SF294">
    <property type="entry name" value="RETICULON-4-INTERACTING PROTEIN 1, MITOCHONDRIAL"/>
    <property type="match status" value="1"/>
</dbReference>
<dbReference type="InterPro" id="IPR050700">
    <property type="entry name" value="YIM1/Zinc_Alcohol_DH_Fams"/>
</dbReference>
<dbReference type="Gene3D" id="3.40.50.720">
    <property type="entry name" value="NAD(P)-binding Rossmann-like Domain"/>
    <property type="match status" value="1"/>
</dbReference>
<sequence length="133" mass="14420">MIATASAHNLERVRALGADEGIDYRASKFEDVLRHADAVFDTVGGETLARSWGALKPGGKLVTIAASGEVATDERTKQAFFIVEANRAQLVEVARLIDSDVLRPEVDGTFPLAEARAAYEYKPRHGKAVLRVV</sequence>
<keyword evidence="2" id="KW-1185">Reference proteome</keyword>
<proteinExistence type="predicted"/>
<evidence type="ECO:0000313" key="1">
    <source>
        <dbReference type="EMBL" id="MBP3959919.1"/>
    </source>
</evidence>
<dbReference type="Proteomes" id="UP000676565">
    <property type="component" value="Unassembled WGS sequence"/>
</dbReference>
<comment type="caution">
    <text evidence="1">The sequence shown here is derived from an EMBL/GenBank/DDBJ whole genome shotgun (WGS) entry which is preliminary data.</text>
</comment>
<gene>
    <name evidence="1" type="ORF">J8F10_32140</name>
</gene>
<evidence type="ECO:0000313" key="2">
    <source>
        <dbReference type="Proteomes" id="UP000676565"/>
    </source>
</evidence>
<dbReference type="PANTHER" id="PTHR11695">
    <property type="entry name" value="ALCOHOL DEHYDROGENASE RELATED"/>
    <property type="match status" value="1"/>
</dbReference>
<accession>A0ABS5C1Q0</accession>
<dbReference type="InterPro" id="IPR036291">
    <property type="entry name" value="NAD(P)-bd_dom_sf"/>
</dbReference>
<dbReference type="Pfam" id="PF13602">
    <property type="entry name" value="ADH_zinc_N_2"/>
    <property type="match status" value="1"/>
</dbReference>
<organism evidence="1 2">
    <name type="scientific">Gemmata palustris</name>
    <dbReference type="NCBI Taxonomy" id="2822762"/>
    <lineage>
        <taxon>Bacteria</taxon>
        <taxon>Pseudomonadati</taxon>
        <taxon>Planctomycetota</taxon>
        <taxon>Planctomycetia</taxon>
        <taxon>Gemmatales</taxon>
        <taxon>Gemmataceae</taxon>
        <taxon>Gemmata</taxon>
    </lineage>
</organism>
<protein>
    <submittedName>
        <fullName evidence="1">Zinc-binding dehydrogenase</fullName>
    </submittedName>
</protein>
<dbReference type="EMBL" id="JAGKQQ010000001">
    <property type="protein sequence ID" value="MBP3959919.1"/>
    <property type="molecule type" value="Genomic_DNA"/>
</dbReference>